<dbReference type="EMBL" id="CACRSJ010000110">
    <property type="protein sequence ID" value="VYS70566.1"/>
    <property type="molecule type" value="Genomic_DNA"/>
</dbReference>
<dbReference type="Gene3D" id="2.170.150.80">
    <property type="entry name" value="NAC domain"/>
    <property type="match status" value="1"/>
</dbReference>
<keyword evidence="2" id="KW-0238">DNA-binding</keyword>
<dbReference type="GO" id="GO:0003677">
    <property type="term" value="F:DNA binding"/>
    <property type="evidence" value="ECO:0007669"/>
    <property type="project" value="UniProtKB-KW"/>
</dbReference>
<evidence type="ECO:0000259" key="6">
    <source>
        <dbReference type="PROSITE" id="PS51005"/>
    </source>
</evidence>
<dbReference type="PROSITE" id="PS51005">
    <property type="entry name" value="NAC"/>
    <property type="match status" value="1"/>
</dbReference>
<evidence type="ECO:0000256" key="3">
    <source>
        <dbReference type="ARBA" id="ARBA00023163"/>
    </source>
</evidence>
<dbReference type="InterPro" id="IPR003441">
    <property type="entry name" value="NAC-dom"/>
</dbReference>
<evidence type="ECO:0000313" key="8">
    <source>
        <dbReference type="Proteomes" id="UP000426265"/>
    </source>
</evidence>
<protein>
    <recommendedName>
        <fullName evidence="6">NAC domain-containing protein</fullName>
    </recommendedName>
</protein>
<keyword evidence="4" id="KW-0539">Nucleus</keyword>
<accession>A0A654GBL5</accession>
<feature type="domain" description="NAC" evidence="6">
    <location>
        <begin position="18"/>
        <end position="186"/>
    </location>
</feature>
<organism evidence="7 8">
    <name type="scientific">Arabidopsis thaliana</name>
    <name type="common">Mouse-ear cress</name>
    <dbReference type="NCBI Taxonomy" id="3702"/>
    <lineage>
        <taxon>Eukaryota</taxon>
        <taxon>Viridiplantae</taxon>
        <taxon>Streptophyta</taxon>
        <taxon>Embryophyta</taxon>
        <taxon>Tracheophyta</taxon>
        <taxon>Spermatophyta</taxon>
        <taxon>Magnoliopsida</taxon>
        <taxon>eudicotyledons</taxon>
        <taxon>Gunneridae</taxon>
        <taxon>Pentapetalae</taxon>
        <taxon>rosids</taxon>
        <taxon>malvids</taxon>
        <taxon>Brassicales</taxon>
        <taxon>Brassicaceae</taxon>
        <taxon>Camelineae</taxon>
        <taxon>Arabidopsis</taxon>
    </lineage>
</organism>
<dbReference type="InterPro" id="IPR036093">
    <property type="entry name" value="NAC_dom_sf"/>
</dbReference>
<dbReference type="PANTHER" id="PTHR31079:SF39">
    <property type="entry name" value="NAC DOMAIN CONTAINING PROTEIN 99"/>
    <property type="match status" value="1"/>
</dbReference>
<dbReference type="SUPFAM" id="SSF101941">
    <property type="entry name" value="NAC domain"/>
    <property type="match status" value="1"/>
</dbReference>
<dbReference type="InterPro" id="IPR044799">
    <property type="entry name" value="SOG1-like"/>
</dbReference>
<proteinExistence type="predicted"/>
<evidence type="ECO:0000256" key="1">
    <source>
        <dbReference type="ARBA" id="ARBA00023015"/>
    </source>
</evidence>
<evidence type="ECO:0000256" key="5">
    <source>
        <dbReference type="SAM" id="MobiDB-lite"/>
    </source>
</evidence>
<dbReference type="ExpressionAtlas" id="A0A654GBL5">
    <property type="expression patterns" value="baseline and differential"/>
</dbReference>
<dbReference type="Proteomes" id="UP000426265">
    <property type="component" value="Unassembled WGS sequence"/>
</dbReference>
<reference evidence="7 8" key="1">
    <citation type="submission" date="2019-11" db="EMBL/GenBank/DDBJ databases">
        <authorList>
            <person name="Jiao W.-B."/>
            <person name="Schneeberger K."/>
        </authorList>
    </citation>
    <scope>NUCLEOTIDE SEQUENCE [LARGE SCALE GENOMIC DNA]</scope>
    <source>
        <strain evidence="8">cv. An-1</strain>
    </source>
</reference>
<dbReference type="AlphaFoldDB" id="A0A654GBL5"/>
<gene>
    <name evidence="7" type="ORF">AN1_LOCUS25946</name>
</gene>
<evidence type="ECO:0000256" key="2">
    <source>
        <dbReference type="ARBA" id="ARBA00023125"/>
    </source>
</evidence>
<keyword evidence="1" id="KW-0805">Transcription regulation</keyword>
<name>A0A654GBL5_ARATH</name>
<evidence type="ECO:0000313" key="7">
    <source>
        <dbReference type="EMBL" id="VYS70566.1"/>
    </source>
</evidence>
<dbReference type="Pfam" id="PF02365">
    <property type="entry name" value="NAM"/>
    <property type="match status" value="1"/>
</dbReference>
<evidence type="ECO:0000256" key="4">
    <source>
        <dbReference type="ARBA" id="ARBA00023242"/>
    </source>
</evidence>
<feature type="region of interest" description="Disordered" evidence="5">
    <location>
        <begin position="241"/>
        <end position="261"/>
    </location>
</feature>
<dbReference type="PANTHER" id="PTHR31079">
    <property type="entry name" value="NAC DOMAIN-CONTAINING PROTEIN 73"/>
    <property type="match status" value="1"/>
</dbReference>
<sequence>MKNSKCNLIDSKLEEHHHLCGSKHCPGCGRMIQAATKPGKEENKKWSSSHPLIDEFIPTIDGEDGICYTHPQKLPGVTRDGLSKHFFHKPSRAYTTGTRKRRKIIQTDHDSELTGSSETRWHKTGKTRPVMINGQQRGCKKILVLYTNFGKNRRPEKTNWVMHQYHLGINEEEREGELVVSKIFYQTQPRQCVSNTNWSDHHGSKDVIGIGVGDEISSVAATLQSLGSGDVVSRVNMHPHTRSFDEGTAEASKGRENQHVSGTCEEVHDGIITSSMSSHHMIHDHHNQHHQIGDRREFHMSSSYPMTPTITSQHESIFHVTSTMPFQRQQLRGRSSGSGLEDLIMGCTTATCTEDEHSEANPQQNAEWLTFPQFWNQAESDDQNRRF</sequence>
<keyword evidence="3" id="KW-0804">Transcription</keyword>
<dbReference type="FunFam" id="2.170.150.80:FF:000009">
    <property type="entry name" value="NAC domain-containing protein 8"/>
    <property type="match status" value="1"/>
</dbReference>
<dbReference type="GO" id="GO:0003700">
    <property type="term" value="F:DNA-binding transcription factor activity"/>
    <property type="evidence" value="ECO:0007669"/>
    <property type="project" value="InterPro"/>
</dbReference>